<keyword evidence="6" id="KW-0808">Transferase</keyword>
<dbReference type="GO" id="GO:0008168">
    <property type="term" value="F:methyltransferase activity"/>
    <property type="evidence" value="ECO:0007669"/>
    <property type="project" value="UniProtKB-KW"/>
</dbReference>
<comment type="subcellular location">
    <subcellularLocation>
        <location evidence="1">Endomembrane system</location>
        <topology evidence="1">Multi-pass membrane protein</topology>
    </subcellularLocation>
</comment>
<dbReference type="Gene3D" id="1.20.120.1630">
    <property type="match status" value="1"/>
</dbReference>
<dbReference type="GO" id="GO:0012505">
    <property type="term" value="C:endomembrane system"/>
    <property type="evidence" value="ECO:0007669"/>
    <property type="project" value="UniProtKB-SubCell"/>
</dbReference>
<evidence type="ECO:0000313" key="7">
    <source>
        <dbReference type="Proteomes" id="UP000287447"/>
    </source>
</evidence>
<dbReference type="RefSeq" id="WP_127763128.1">
    <property type="nucleotide sequence ID" value="NZ_SADE01000001.1"/>
</dbReference>
<evidence type="ECO:0000256" key="5">
    <source>
        <dbReference type="SAM" id="Phobius"/>
    </source>
</evidence>
<dbReference type="Pfam" id="PF04191">
    <property type="entry name" value="PEMT"/>
    <property type="match status" value="1"/>
</dbReference>
<evidence type="ECO:0000256" key="1">
    <source>
        <dbReference type="ARBA" id="ARBA00004127"/>
    </source>
</evidence>
<protein>
    <submittedName>
        <fullName evidence="6">Isoprenylcysteine carboxylmethyltransferase family protein</fullName>
    </submittedName>
</protein>
<sequence length="161" mass="17291">MNGDQEDFDRPDHAGVRVPPPLIFLVFLGGGIWLDSAWIAGAFAPLPWMIAGGCLLAAGLALIVLAGVGHFAAGTHVEPWKPTSAIVSSGLYAHSRNPMYLGMALGQVGVAAAAGSLIGALSVVFSVAVVQWYVIGREERYLEAKFGQPYLDYKRRVRRWI</sequence>
<reference evidence="7" key="1">
    <citation type="submission" date="2019-01" db="EMBL/GenBank/DDBJ databases">
        <title>Gri0909 isolated from a small marine red alga.</title>
        <authorList>
            <person name="Kim J."/>
            <person name="Jeong S.E."/>
            <person name="Jeon C.O."/>
        </authorList>
    </citation>
    <scope>NUCLEOTIDE SEQUENCE [LARGE SCALE GENOMIC DNA]</scope>
    <source>
        <strain evidence="7">Gri0909</strain>
    </source>
</reference>
<keyword evidence="7" id="KW-1185">Reference proteome</keyword>
<dbReference type="GO" id="GO:0032259">
    <property type="term" value="P:methylation"/>
    <property type="evidence" value="ECO:0007669"/>
    <property type="project" value="UniProtKB-KW"/>
</dbReference>
<dbReference type="PANTHER" id="PTHR43847:SF1">
    <property type="entry name" value="BLL3993 PROTEIN"/>
    <property type="match status" value="1"/>
</dbReference>
<feature type="transmembrane region" description="Helical" evidence="5">
    <location>
        <begin position="50"/>
        <end position="73"/>
    </location>
</feature>
<organism evidence="6 7">
    <name type="scientific">Hwanghaeella grinnelliae</name>
    <dbReference type="NCBI Taxonomy" id="2500179"/>
    <lineage>
        <taxon>Bacteria</taxon>
        <taxon>Pseudomonadati</taxon>
        <taxon>Pseudomonadota</taxon>
        <taxon>Alphaproteobacteria</taxon>
        <taxon>Rhodospirillales</taxon>
        <taxon>Rhodospirillaceae</taxon>
        <taxon>Hwanghaeella</taxon>
    </lineage>
</organism>
<evidence type="ECO:0000256" key="3">
    <source>
        <dbReference type="ARBA" id="ARBA00022989"/>
    </source>
</evidence>
<feature type="transmembrane region" description="Helical" evidence="5">
    <location>
        <begin position="108"/>
        <end position="135"/>
    </location>
</feature>
<evidence type="ECO:0000313" key="6">
    <source>
        <dbReference type="EMBL" id="RVU37790.1"/>
    </source>
</evidence>
<name>A0A437QTG9_9PROT</name>
<proteinExistence type="predicted"/>
<evidence type="ECO:0000256" key="2">
    <source>
        <dbReference type="ARBA" id="ARBA00022692"/>
    </source>
</evidence>
<dbReference type="OrthoDB" id="9811969at2"/>
<evidence type="ECO:0000256" key="4">
    <source>
        <dbReference type="ARBA" id="ARBA00023136"/>
    </source>
</evidence>
<dbReference type="InterPro" id="IPR052527">
    <property type="entry name" value="Metal_cation-efflux_comp"/>
</dbReference>
<dbReference type="Proteomes" id="UP000287447">
    <property type="component" value="Unassembled WGS sequence"/>
</dbReference>
<dbReference type="EMBL" id="SADE01000001">
    <property type="protein sequence ID" value="RVU37790.1"/>
    <property type="molecule type" value="Genomic_DNA"/>
</dbReference>
<comment type="caution">
    <text evidence="6">The sequence shown here is derived from an EMBL/GenBank/DDBJ whole genome shotgun (WGS) entry which is preliminary data.</text>
</comment>
<keyword evidence="2 5" id="KW-0812">Transmembrane</keyword>
<accession>A0A437QTG9</accession>
<keyword evidence="6" id="KW-0489">Methyltransferase</keyword>
<gene>
    <name evidence="6" type="ORF">EOI86_00335</name>
</gene>
<keyword evidence="3 5" id="KW-1133">Transmembrane helix</keyword>
<dbReference type="AlphaFoldDB" id="A0A437QTG9"/>
<feature type="transmembrane region" description="Helical" evidence="5">
    <location>
        <begin position="22"/>
        <end position="43"/>
    </location>
</feature>
<dbReference type="InterPro" id="IPR007318">
    <property type="entry name" value="Phopholipid_MeTrfase"/>
</dbReference>
<dbReference type="PANTHER" id="PTHR43847">
    <property type="entry name" value="BLL3993 PROTEIN"/>
    <property type="match status" value="1"/>
</dbReference>
<keyword evidence="4 5" id="KW-0472">Membrane</keyword>